<proteinExistence type="predicted"/>
<dbReference type="Proteomes" id="UP001341840">
    <property type="component" value="Unassembled WGS sequence"/>
</dbReference>
<gene>
    <name evidence="2" type="ORF">PIB30_065033</name>
</gene>
<feature type="compositionally biased region" description="Acidic residues" evidence="1">
    <location>
        <begin position="85"/>
        <end position="94"/>
    </location>
</feature>
<evidence type="ECO:0000313" key="2">
    <source>
        <dbReference type="EMBL" id="MED6112809.1"/>
    </source>
</evidence>
<feature type="region of interest" description="Disordered" evidence="1">
    <location>
        <begin position="81"/>
        <end position="108"/>
    </location>
</feature>
<protein>
    <submittedName>
        <fullName evidence="2">Uncharacterized protein</fullName>
    </submittedName>
</protein>
<feature type="compositionally biased region" description="Basic residues" evidence="1">
    <location>
        <begin position="97"/>
        <end position="108"/>
    </location>
</feature>
<accession>A0ABU6QLH3</accession>
<organism evidence="2 3">
    <name type="scientific">Stylosanthes scabra</name>
    <dbReference type="NCBI Taxonomy" id="79078"/>
    <lineage>
        <taxon>Eukaryota</taxon>
        <taxon>Viridiplantae</taxon>
        <taxon>Streptophyta</taxon>
        <taxon>Embryophyta</taxon>
        <taxon>Tracheophyta</taxon>
        <taxon>Spermatophyta</taxon>
        <taxon>Magnoliopsida</taxon>
        <taxon>eudicotyledons</taxon>
        <taxon>Gunneridae</taxon>
        <taxon>Pentapetalae</taxon>
        <taxon>rosids</taxon>
        <taxon>fabids</taxon>
        <taxon>Fabales</taxon>
        <taxon>Fabaceae</taxon>
        <taxon>Papilionoideae</taxon>
        <taxon>50 kb inversion clade</taxon>
        <taxon>dalbergioids sensu lato</taxon>
        <taxon>Dalbergieae</taxon>
        <taxon>Pterocarpus clade</taxon>
        <taxon>Stylosanthes</taxon>
    </lineage>
</organism>
<name>A0ABU6QLH3_9FABA</name>
<sequence>MPLVQENPEIPILEMPRTTKVRRTARISMKPIKRRFSERIIAKGGPSRAAPKENIVIDVSSDSEISREIENAAMELIAMDKPFIPEEEDEEDEEKTQRKRKKKKRKKC</sequence>
<evidence type="ECO:0000256" key="1">
    <source>
        <dbReference type="SAM" id="MobiDB-lite"/>
    </source>
</evidence>
<keyword evidence="3" id="KW-1185">Reference proteome</keyword>
<reference evidence="2 3" key="1">
    <citation type="journal article" date="2023" name="Plants (Basel)">
        <title>Bridging the Gap: Combining Genomics and Transcriptomics Approaches to Understand Stylosanthes scabra, an Orphan Legume from the Brazilian Caatinga.</title>
        <authorList>
            <person name="Ferreira-Neto J.R.C."/>
            <person name="da Silva M.D."/>
            <person name="Binneck E."/>
            <person name="de Melo N.F."/>
            <person name="da Silva R.H."/>
            <person name="de Melo A.L.T.M."/>
            <person name="Pandolfi V."/>
            <person name="Bustamante F.O."/>
            <person name="Brasileiro-Vidal A.C."/>
            <person name="Benko-Iseppon A.M."/>
        </authorList>
    </citation>
    <scope>NUCLEOTIDE SEQUENCE [LARGE SCALE GENOMIC DNA]</scope>
    <source>
        <tissue evidence="2">Leaves</tissue>
    </source>
</reference>
<comment type="caution">
    <text evidence="2">The sequence shown here is derived from an EMBL/GenBank/DDBJ whole genome shotgun (WGS) entry which is preliminary data.</text>
</comment>
<dbReference type="EMBL" id="JASCZI010000643">
    <property type="protein sequence ID" value="MED6112809.1"/>
    <property type="molecule type" value="Genomic_DNA"/>
</dbReference>
<evidence type="ECO:0000313" key="3">
    <source>
        <dbReference type="Proteomes" id="UP001341840"/>
    </source>
</evidence>